<accession>A0AA38I401</accession>
<evidence type="ECO:0000256" key="5">
    <source>
        <dbReference type="ARBA" id="ARBA00022943"/>
    </source>
</evidence>
<evidence type="ECO:0000256" key="10">
    <source>
        <dbReference type="SAM" id="MobiDB-lite"/>
    </source>
</evidence>
<evidence type="ECO:0000256" key="1">
    <source>
        <dbReference type="ARBA" id="ARBA00004275"/>
    </source>
</evidence>
<keyword evidence="5" id="KW-0221">Differentiation</keyword>
<feature type="domain" description="HTH OST-type" evidence="12">
    <location>
        <begin position="868"/>
        <end position="942"/>
    </location>
</feature>
<feature type="compositionally biased region" description="Polar residues" evidence="10">
    <location>
        <begin position="1288"/>
        <end position="1301"/>
    </location>
</feature>
<sequence length="1325" mass="149034">MQSSATNSQDSSDDSRWKSNLSDYTGTRPKFKFPPKPRISKSVNNSYVSSQSDSSNSAQNFYKTKRKNKKANRLPPLGIFWDIENCQVPKSKSASAVVQRIREFFLEKYREAEFLVVCDVKKERPQVIQELHDSQVNLIHVASTSKNAADEKLRQSLRRFAEIYPAPSSVVLISGDINFAADLSDLRYRKKIRVILVHNANVADALVLCANEHYCYSTITEGLPKSKGLANESAFLLVSNLPTNISATTLKNRLNFLCNNCGGRVVEVQQEEGLAYVRFSTQDFANRAQKRIQGEDVFGNKIKAVTPSLRNYAGQKVKSDAGFQGHQLSSTRSLPHDPLQNFSNKDNKRFSYDISQDFPLRSIAGAAALMDINYGTSSRRPRTPQEVLQVLPGRVHKNSGSSEYSDDSKTQSDNNTKATLPVDLIISNLDPTISVKELRRLLTNLLKEYSVVLSLTVLVQTDGTPIANIKVNSQQAAQFIISQLHRQKLGHKRIVISYAQNNSPDPEQLKAMVISILQEVPDNNMPLFKFIELLESRYHCTVSVCDVNKLKDICKITDNLGSRIISFTQQMKSSPPPNLSKTLVPYCTIHCANGLPNLGWCELSTVQSPNIMMPLKIFATKLNGLLSVHLGSMPLLSFQACYEQECQEPLPVDFNGVPLEHLISCVPNVEIKYSGPNKNIKIIKREFRSVELDEETVLKSVPPSLAPHISLLCRELVDLLKTTERCQLLMSKFVPAYHHHFGRQCHVANYGYTKLVDLFESIPHVVQIMGDGTRKIITLSHQAQIRRFTSDLLRVLKVQPAKQITVHDFPNAYEKVMNKPFNAVDYGLCTFQDLLEEVPENIIVITQNEANVVISVPKREQTAKEIMRTKQFAMEVIDILRHSPNCTILFNKFIPAYHHHFGHQCRMSDYGFTKLIELFEAIPDVVKIQELSEGERTVSLTLNQSLKVLGSQIVSLIKNSPTSSISLDELPRIYLKECGYPLKPQVYECETILEIIDKICDYVQIVDIASGALLISIDSDVPSAIKVRAWALLLKPPYCKDIATFRYEYQSRYNSDISINELQQLRNVISVSVVNDANYIALTDMYVLAAQLYHVLYVNGGSVLFNKLERLFSKAFNKTIKLSDYNINTVDELYEQFDFLFFVCGYKKSVLALNRNLAEYQVTLPIQIYNSSHSSKKWPPPPTIHKVAPSNSTRKISPPKPDTPPTPTSTPWASPRRNPSLETELNLSIQLPIIQNPQLLGNPYDLISPARHLFSLNRNPWAKAPDPTELPMPDKLMMKGIASDDSTDSGVNSKLENSPSDNEIELGACGSGAKHRLTSYLSFDK</sequence>
<dbReference type="GO" id="GO:0005777">
    <property type="term" value="C:peroxisome"/>
    <property type="evidence" value="ECO:0007669"/>
    <property type="project" value="UniProtKB-SubCell"/>
</dbReference>
<dbReference type="InterPro" id="IPR021139">
    <property type="entry name" value="NYN"/>
</dbReference>
<gene>
    <name evidence="13" type="ORF">Zmor_023782</name>
</gene>
<dbReference type="GO" id="GO:0003723">
    <property type="term" value="F:RNA binding"/>
    <property type="evidence" value="ECO:0007669"/>
    <property type="project" value="UniProtKB-UniRule"/>
</dbReference>
<proteinExistence type="predicted"/>
<evidence type="ECO:0000259" key="12">
    <source>
        <dbReference type="PROSITE" id="PS51644"/>
    </source>
</evidence>
<dbReference type="InterPro" id="IPR025605">
    <property type="entry name" value="OST-HTH/LOTUS_dom"/>
</dbReference>
<keyword evidence="6" id="KW-0576">Peroxisome</keyword>
<dbReference type="GO" id="GO:0051321">
    <property type="term" value="P:meiotic cell cycle"/>
    <property type="evidence" value="ECO:0007669"/>
    <property type="project" value="UniProtKB-KW"/>
</dbReference>
<keyword evidence="3" id="KW-0677">Repeat</keyword>
<keyword evidence="7" id="KW-0469">Meiosis</keyword>
<comment type="caution">
    <text evidence="13">The sequence shown here is derived from an EMBL/GenBank/DDBJ whole genome shotgun (WGS) entry which is preliminary data.</text>
</comment>
<evidence type="ECO:0000313" key="13">
    <source>
        <dbReference type="EMBL" id="KAJ3646184.1"/>
    </source>
</evidence>
<dbReference type="Proteomes" id="UP001168821">
    <property type="component" value="Unassembled WGS sequence"/>
</dbReference>
<feature type="compositionally biased region" description="Basic residues" evidence="10">
    <location>
        <begin position="29"/>
        <end position="39"/>
    </location>
</feature>
<dbReference type="Gene3D" id="3.40.50.1010">
    <property type="entry name" value="5'-nuclease"/>
    <property type="match status" value="1"/>
</dbReference>
<dbReference type="SUPFAM" id="SSF54928">
    <property type="entry name" value="RNA-binding domain, RBD"/>
    <property type="match status" value="1"/>
</dbReference>
<feature type="compositionally biased region" description="Low complexity" evidence="10">
    <location>
        <begin position="40"/>
        <end position="60"/>
    </location>
</feature>
<feature type="region of interest" description="Disordered" evidence="10">
    <location>
        <begin position="320"/>
        <end position="346"/>
    </location>
</feature>
<dbReference type="InterPro" id="IPR041966">
    <property type="entry name" value="LOTUS-like"/>
</dbReference>
<dbReference type="Pfam" id="PF01936">
    <property type="entry name" value="NYN"/>
    <property type="match status" value="1"/>
</dbReference>
<dbReference type="CDD" id="cd10910">
    <property type="entry name" value="PIN_limkain_b1_N_like"/>
    <property type="match status" value="1"/>
</dbReference>
<dbReference type="InterPro" id="IPR035979">
    <property type="entry name" value="RBD_domain_sf"/>
</dbReference>
<feature type="region of interest" description="Disordered" evidence="10">
    <location>
        <begin position="390"/>
        <end position="416"/>
    </location>
</feature>
<feature type="region of interest" description="Disordered" evidence="10">
    <location>
        <begin position="1"/>
        <end position="69"/>
    </location>
</feature>
<dbReference type="Gene3D" id="3.30.70.330">
    <property type="match status" value="2"/>
</dbReference>
<keyword evidence="5" id="KW-0896">Oogenesis</keyword>
<dbReference type="PANTHER" id="PTHR14379">
    <property type="entry name" value="LIMKAIN B LKAP"/>
    <property type="match status" value="1"/>
</dbReference>
<dbReference type="InterPro" id="IPR034189">
    <property type="entry name" value="MARF1_RRM1"/>
</dbReference>
<evidence type="ECO:0000256" key="4">
    <source>
        <dbReference type="ARBA" id="ARBA00022884"/>
    </source>
</evidence>
<feature type="region of interest" description="Disordered" evidence="10">
    <location>
        <begin position="1172"/>
        <end position="1219"/>
    </location>
</feature>
<dbReference type="Pfam" id="PF11608">
    <property type="entry name" value="RRM_MARF1"/>
    <property type="match status" value="1"/>
</dbReference>
<dbReference type="GO" id="GO:1905762">
    <property type="term" value="F:CCR4-NOT complex binding"/>
    <property type="evidence" value="ECO:0007669"/>
    <property type="project" value="TreeGrafter"/>
</dbReference>
<feature type="domain" description="RRM" evidence="11">
    <location>
        <begin position="234"/>
        <end position="303"/>
    </location>
</feature>
<dbReference type="SMART" id="SM00360">
    <property type="entry name" value="RRM"/>
    <property type="match status" value="2"/>
</dbReference>
<protein>
    <recommendedName>
        <fullName evidence="2">Meiosis regulator and mRNA stability factor 1</fullName>
    </recommendedName>
    <alternativeName>
        <fullName evidence="8">Limkain-b1</fullName>
    </alternativeName>
</protein>
<dbReference type="Pfam" id="PF12872">
    <property type="entry name" value="OST-HTH"/>
    <property type="match status" value="4"/>
</dbReference>
<evidence type="ECO:0000313" key="14">
    <source>
        <dbReference type="Proteomes" id="UP001168821"/>
    </source>
</evidence>
<evidence type="ECO:0000256" key="9">
    <source>
        <dbReference type="PROSITE-ProRule" id="PRU00176"/>
    </source>
</evidence>
<evidence type="ECO:0000256" key="3">
    <source>
        <dbReference type="ARBA" id="ARBA00022737"/>
    </source>
</evidence>
<keyword evidence="14" id="KW-1185">Reference proteome</keyword>
<evidence type="ECO:0000259" key="11">
    <source>
        <dbReference type="PROSITE" id="PS50102"/>
    </source>
</evidence>
<feature type="compositionally biased region" description="Pro residues" evidence="10">
    <location>
        <begin position="1198"/>
        <end position="1208"/>
    </location>
</feature>
<name>A0AA38I401_9CUCU</name>
<dbReference type="InterPro" id="IPR000504">
    <property type="entry name" value="RRM_dom"/>
</dbReference>
<comment type="subcellular location">
    <subcellularLocation>
        <location evidence="1">Peroxisome</location>
    </subcellularLocation>
</comment>
<reference evidence="13" key="1">
    <citation type="journal article" date="2023" name="G3 (Bethesda)">
        <title>Whole genome assemblies of Zophobas morio and Tenebrio molitor.</title>
        <authorList>
            <person name="Kaur S."/>
            <person name="Stinson S.A."/>
            <person name="diCenzo G.C."/>
        </authorList>
    </citation>
    <scope>NUCLEOTIDE SEQUENCE</scope>
    <source>
        <strain evidence="13">QUZm001</strain>
    </source>
</reference>
<evidence type="ECO:0000256" key="7">
    <source>
        <dbReference type="ARBA" id="ARBA00023254"/>
    </source>
</evidence>
<evidence type="ECO:0000256" key="8">
    <source>
        <dbReference type="ARBA" id="ARBA00030116"/>
    </source>
</evidence>
<feature type="region of interest" description="Disordered" evidence="10">
    <location>
        <begin position="1282"/>
        <end position="1308"/>
    </location>
</feature>
<dbReference type="PROSITE" id="PS51644">
    <property type="entry name" value="HTH_OST"/>
    <property type="match status" value="4"/>
</dbReference>
<feature type="domain" description="RRM" evidence="11">
    <location>
        <begin position="422"/>
        <end position="501"/>
    </location>
</feature>
<dbReference type="InterPro" id="IPR012677">
    <property type="entry name" value="Nucleotide-bd_a/b_plait_sf"/>
</dbReference>
<dbReference type="InterPro" id="IPR024768">
    <property type="entry name" value="Marf1"/>
</dbReference>
<feature type="domain" description="HTH OST-type" evidence="12">
    <location>
        <begin position="708"/>
        <end position="783"/>
    </location>
</feature>
<dbReference type="GO" id="GO:0048477">
    <property type="term" value="P:oogenesis"/>
    <property type="evidence" value="ECO:0007669"/>
    <property type="project" value="UniProtKB-KW"/>
</dbReference>
<feature type="domain" description="HTH OST-type" evidence="12">
    <location>
        <begin position="784"/>
        <end position="859"/>
    </location>
</feature>
<dbReference type="PROSITE" id="PS50102">
    <property type="entry name" value="RRM"/>
    <property type="match status" value="2"/>
</dbReference>
<dbReference type="PANTHER" id="PTHR14379:SF3">
    <property type="entry name" value="MEIOSIS REGULATOR AND MRNA STABILITY FACTOR 1"/>
    <property type="match status" value="1"/>
</dbReference>
<feature type="domain" description="HTH OST-type" evidence="12">
    <location>
        <begin position="945"/>
        <end position="1019"/>
    </location>
</feature>
<organism evidence="13 14">
    <name type="scientific">Zophobas morio</name>
    <dbReference type="NCBI Taxonomy" id="2755281"/>
    <lineage>
        <taxon>Eukaryota</taxon>
        <taxon>Metazoa</taxon>
        <taxon>Ecdysozoa</taxon>
        <taxon>Arthropoda</taxon>
        <taxon>Hexapoda</taxon>
        <taxon>Insecta</taxon>
        <taxon>Pterygota</taxon>
        <taxon>Neoptera</taxon>
        <taxon>Endopterygota</taxon>
        <taxon>Coleoptera</taxon>
        <taxon>Polyphaga</taxon>
        <taxon>Cucujiformia</taxon>
        <taxon>Tenebrionidae</taxon>
        <taxon>Zophobas</taxon>
    </lineage>
</organism>
<feature type="compositionally biased region" description="Polar residues" evidence="10">
    <location>
        <begin position="1"/>
        <end position="10"/>
    </location>
</feature>
<evidence type="ECO:0000256" key="2">
    <source>
        <dbReference type="ARBA" id="ARBA00022152"/>
    </source>
</evidence>
<dbReference type="GO" id="GO:0010468">
    <property type="term" value="P:regulation of gene expression"/>
    <property type="evidence" value="ECO:0007669"/>
    <property type="project" value="InterPro"/>
</dbReference>
<dbReference type="GO" id="GO:0004540">
    <property type="term" value="F:RNA nuclease activity"/>
    <property type="evidence" value="ECO:0007669"/>
    <property type="project" value="InterPro"/>
</dbReference>
<evidence type="ECO:0000256" key="6">
    <source>
        <dbReference type="ARBA" id="ARBA00023140"/>
    </source>
</evidence>
<dbReference type="Gene3D" id="3.30.420.610">
    <property type="entry name" value="LOTUS domain-like"/>
    <property type="match status" value="4"/>
</dbReference>
<keyword evidence="4 9" id="KW-0694">RNA-binding</keyword>
<dbReference type="Pfam" id="PF19687">
    <property type="entry name" value="MARF1_LOTUS"/>
    <property type="match status" value="2"/>
</dbReference>
<dbReference type="InterPro" id="IPR045602">
    <property type="entry name" value="MARF1_LOTUS"/>
</dbReference>
<dbReference type="CDD" id="cd08824">
    <property type="entry name" value="LOTUS"/>
    <property type="match status" value="1"/>
</dbReference>
<dbReference type="EMBL" id="JALNTZ010000007">
    <property type="protein sequence ID" value="KAJ3646184.1"/>
    <property type="molecule type" value="Genomic_DNA"/>
</dbReference>